<organism evidence="2 3">
    <name type="scientific">Streptomyces rubradiris</name>
    <name type="common">Streptomyces achromogenes subsp. rubradiris</name>
    <dbReference type="NCBI Taxonomy" id="285531"/>
    <lineage>
        <taxon>Bacteria</taxon>
        <taxon>Bacillati</taxon>
        <taxon>Actinomycetota</taxon>
        <taxon>Actinomycetes</taxon>
        <taxon>Kitasatosporales</taxon>
        <taxon>Streptomycetaceae</taxon>
        <taxon>Streptomyces</taxon>
    </lineage>
</organism>
<dbReference type="EMBL" id="BNEA01000015">
    <property type="protein sequence ID" value="GHI54012.1"/>
    <property type="molecule type" value="Genomic_DNA"/>
</dbReference>
<evidence type="ECO:0000313" key="3">
    <source>
        <dbReference type="Proteomes" id="UP000646738"/>
    </source>
</evidence>
<dbReference type="Proteomes" id="UP000646738">
    <property type="component" value="Unassembled WGS sequence"/>
</dbReference>
<evidence type="ECO:0000313" key="2">
    <source>
        <dbReference type="EMBL" id="GHI54012.1"/>
    </source>
</evidence>
<sequence length="253" mass="26694">MGLLRHRGGPADDAAGEGVHDEGDIDDSRQAATWVKSVTQVRLGTGATKSRSRRSGVPRSKGQARWTMRGECNECEVPAFSHSFTIDGYFLPQASANFADRSRAAFSVGSVWTGSRSALVPVLAGGVAEGVPQQLHHASVAALLGPGNAGARTRPPTASPPPARPWPSCRRSTGAGDRAWSAPTPRAVPTTAVAWLARRGRWLNCSVGMVVTEAIHQHVLRVPARAWTRAAEADGGIRDGAWVAELTGDVLRG</sequence>
<protein>
    <submittedName>
        <fullName evidence="2">Uncharacterized protein</fullName>
    </submittedName>
</protein>
<evidence type="ECO:0000256" key="1">
    <source>
        <dbReference type="SAM" id="MobiDB-lite"/>
    </source>
</evidence>
<feature type="region of interest" description="Disordered" evidence="1">
    <location>
        <begin position="148"/>
        <end position="184"/>
    </location>
</feature>
<proteinExistence type="predicted"/>
<feature type="region of interest" description="Disordered" evidence="1">
    <location>
        <begin position="43"/>
        <end position="65"/>
    </location>
</feature>
<keyword evidence="3" id="KW-1185">Reference proteome</keyword>
<comment type="caution">
    <text evidence="2">The sequence shown here is derived from an EMBL/GenBank/DDBJ whole genome shotgun (WGS) entry which is preliminary data.</text>
</comment>
<reference evidence="3" key="1">
    <citation type="submission" date="2023-07" db="EMBL/GenBank/DDBJ databases">
        <title>Whole genome shotgun sequence of Streptomyces achromogenes subsp. rubradiris NBRC 14000.</title>
        <authorList>
            <person name="Komaki H."/>
            <person name="Tamura T."/>
        </authorList>
    </citation>
    <scope>NUCLEOTIDE SEQUENCE [LARGE SCALE GENOMIC DNA]</scope>
    <source>
        <strain evidence="3">NBRC 14000</strain>
    </source>
</reference>
<accession>A0ABQ3RDT3</accession>
<gene>
    <name evidence="2" type="ORF">Srubr_38580</name>
</gene>
<feature type="region of interest" description="Disordered" evidence="1">
    <location>
        <begin position="1"/>
        <end position="26"/>
    </location>
</feature>
<name>A0ABQ3RDT3_STRRR</name>